<dbReference type="GO" id="GO:0006580">
    <property type="term" value="P:ethanolamine metabolic process"/>
    <property type="evidence" value="ECO:0007669"/>
    <property type="project" value="TreeGrafter"/>
</dbReference>
<dbReference type="Pfam" id="PF03009">
    <property type="entry name" value="GDPD"/>
    <property type="match status" value="1"/>
</dbReference>
<dbReference type="Pfam" id="PF16387">
    <property type="entry name" value="DUF4996"/>
    <property type="match status" value="1"/>
</dbReference>
<dbReference type="PANTHER" id="PTHR46320:SF1">
    <property type="entry name" value="GLYCEROPHOSPHODIESTER PHOSPHODIESTERASE 1"/>
    <property type="match status" value="1"/>
</dbReference>
<dbReference type="SUPFAM" id="SSF51695">
    <property type="entry name" value="PLC-like phosphodiesterases"/>
    <property type="match status" value="1"/>
</dbReference>
<dbReference type="PANTHER" id="PTHR46320">
    <property type="entry name" value="GLYCEROPHOSPHODIESTER PHOSPHODIESTERASE 1"/>
    <property type="match status" value="1"/>
</dbReference>
<dbReference type="PROSITE" id="PS51257">
    <property type="entry name" value="PROKAR_LIPOPROTEIN"/>
    <property type="match status" value="1"/>
</dbReference>
<dbReference type="Proteomes" id="UP000309566">
    <property type="component" value="Unassembled WGS sequence"/>
</dbReference>
<dbReference type="InterPro" id="IPR017946">
    <property type="entry name" value="PLC-like_Pdiesterase_TIM-brl"/>
</dbReference>
<protein>
    <submittedName>
        <fullName evidence="1">Glycerophosphodiester phosphodiesterase family protein</fullName>
    </submittedName>
</protein>
<accession>A0A4S2CGV5</accession>
<dbReference type="EMBL" id="SRYX01000096">
    <property type="protein sequence ID" value="TGY26414.1"/>
    <property type="molecule type" value="Genomic_DNA"/>
</dbReference>
<gene>
    <name evidence="1" type="ORF">E5353_16790</name>
</gene>
<dbReference type="GO" id="GO:0006644">
    <property type="term" value="P:phospholipid metabolic process"/>
    <property type="evidence" value="ECO:0007669"/>
    <property type="project" value="TreeGrafter"/>
</dbReference>
<dbReference type="GO" id="GO:0005886">
    <property type="term" value="C:plasma membrane"/>
    <property type="evidence" value="ECO:0007669"/>
    <property type="project" value="TreeGrafter"/>
</dbReference>
<dbReference type="Gene3D" id="3.20.20.190">
    <property type="entry name" value="Phosphatidylinositol (PI) phosphodiesterase"/>
    <property type="match status" value="1"/>
</dbReference>
<dbReference type="GO" id="GO:0008889">
    <property type="term" value="F:glycerophosphodiester phosphodiesterase activity"/>
    <property type="evidence" value="ECO:0007669"/>
    <property type="project" value="TreeGrafter"/>
</dbReference>
<comment type="caution">
    <text evidence="1">The sequence shown here is derived from an EMBL/GenBank/DDBJ whole genome shotgun (WGS) entry which is preliminary data.</text>
</comment>
<name>A0A4S2CGV5_9BACE</name>
<proteinExistence type="predicted"/>
<dbReference type="CDD" id="cd08566">
    <property type="entry name" value="GDPD_AtGDE_like"/>
    <property type="match status" value="1"/>
</dbReference>
<evidence type="ECO:0000313" key="1">
    <source>
        <dbReference type="EMBL" id="TGY26414.1"/>
    </source>
</evidence>
<dbReference type="AlphaFoldDB" id="A0A4S2CGV5"/>
<dbReference type="RefSeq" id="WP_136000421.1">
    <property type="nucleotide sequence ID" value="NZ_VIRD01000044.1"/>
</dbReference>
<dbReference type="PROSITE" id="PS51704">
    <property type="entry name" value="GP_PDE"/>
    <property type="match status" value="1"/>
</dbReference>
<reference evidence="1 2" key="1">
    <citation type="submission" date="2019-04" db="EMBL/GenBank/DDBJ databases">
        <title>Microbes associate with the intestines of laboratory mice.</title>
        <authorList>
            <person name="Navarre W."/>
            <person name="Wong E."/>
            <person name="Huang K."/>
            <person name="Tropini C."/>
            <person name="Ng K."/>
            <person name="Yu B."/>
        </authorList>
    </citation>
    <scope>NUCLEOTIDE SEQUENCE [LARGE SCALE GENOMIC DNA]</scope>
    <source>
        <strain evidence="1 2">NM63_1-25</strain>
    </source>
</reference>
<evidence type="ECO:0000313" key="2">
    <source>
        <dbReference type="Proteomes" id="UP000309566"/>
    </source>
</evidence>
<sequence>MRKNRILCSCLLLLCALVSCAQQSDENVSKTLQTITDKSVLVVSHRADWRNAPENSLQAIKNCIEMGVDMIEIDLKKTKDGHLILMHDKKIDRTTTGKGLPQDYTLEELRKFRLKNGAGHKTAHLIPTLEEVMNLCKGKILVNVDKGYDYFQEAYQILEKTGTTSQCIIKSDFPYEKVVSEHGDVLQKMTFMPVVNLDNPAAESIIDGYIKNLKPSVFELVFSKDSEETLRLIKKVHDSGAKIFVNVMWPELCGGHDDDKAVEEQKYEQSWGWIIRQNMAFIQTDRPRELLEYLKTKKLHD</sequence>
<dbReference type="InterPro" id="IPR030395">
    <property type="entry name" value="GP_PDE_dom"/>
</dbReference>
<dbReference type="GO" id="GO:0070291">
    <property type="term" value="P:N-acylethanolamine metabolic process"/>
    <property type="evidence" value="ECO:0007669"/>
    <property type="project" value="TreeGrafter"/>
</dbReference>
<organism evidence="1 2">
    <name type="scientific">Bacteroides caecimuris</name>
    <dbReference type="NCBI Taxonomy" id="1796613"/>
    <lineage>
        <taxon>Bacteria</taxon>
        <taxon>Pseudomonadati</taxon>
        <taxon>Bacteroidota</taxon>
        <taxon>Bacteroidia</taxon>
        <taxon>Bacteroidales</taxon>
        <taxon>Bacteroidaceae</taxon>
        <taxon>Bacteroides</taxon>
    </lineage>
</organism>
<dbReference type="InterPro" id="IPR032160">
    <property type="entry name" value="DUF4996"/>
</dbReference>